<accession>A0A316TQ53</accession>
<comment type="caution">
    <text evidence="1">The sequence shown here is derived from an EMBL/GenBank/DDBJ whole genome shotgun (WGS) entry which is preliminary data.</text>
</comment>
<reference evidence="1 2" key="1">
    <citation type="submission" date="2018-05" db="EMBL/GenBank/DDBJ databases">
        <title>Rhodohalobacter halophilus gen. nov., sp. nov., a moderately halophilic member of the family Balneolaceae.</title>
        <authorList>
            <person name="Liu Z.-W."/>
        </authorList>
    </citation>
    <scope>NUCLEOTIDE SEQUENCE [LARGE SCALE GENOMIC DNA]</scope>
    <source>
        <strain evidence="1 2">8A47</strain>
    </source>
</reference>
<gene>
    <name evidence="1" type="ORF">DDZ15_12195</name>
</gene>
<evidence type="ECO:0000313" key="2">
    <source>
        <dbReference type="Proteomes" id="UP000245533"/>
    </source>
</evidence>
<proteinExistence type="predicted"/>
<protein>
    <submittedName>
        <fullName evidence="1">Uncharacterized protein</fullName>
    </submittedName>
</protein>
<keyword evidence="2" id="KW-1185">Reference proteome</keyword>
<dbReference type="RefSeq" id="WP_109647380.1">
    <property type="nucleotide sequence ID" value="NZ_QGGB01000008.1"/>
</dbReference>
<sequence length="91" mass="10487">MATAETAEDLLNRLPESLGENNEYIRRIMVLDNFVVIEYSKRQLFIRHIHPNSFSSEEVEENLLFDVIAPTVAEAVTKMELKVKSFEDSVD</sequence>
<organism evidence="1 2">
    <name type="scientific">Rhodohalobacter mucosus</name>
    <dbReference type="NCBI Taxonomy" id="2079485"/>
    <lineage>
        <taxon>Bacteria</taxon>
        <taxon>Pseudomonadati</taxon>
        <taxon>Balneolota</taxon>
        <taxon>Balneolia</taxon>
        <taxon>Balneolales</taxon>
        <taxon>Balneolaceae</taxon>
        <taxon>Rhodohalobacter</taxon>
    </lineage>
</organism>
<dbReference type="AlphaFoldDB" id="A0A316TQ53"/>
<dbReference type="Proteomes" id="UP000245533">
    <property type="component" value="Unassembled WGS sequence"/>
</dbReference>
<name>A0A316TQ53_9BACT</name>
<dbReference type="EMBL" id="QGGB01000008">
    <property type="protein sequence ID" value="PWN05938.1"/>
    <property type="molecule type" value="Genomic_DNA"/>
</dbReference>
<evidence type="ECO:0000313" key="1">
    <source>
        <dbReference type="EMBL" id="PWN05938.1"/>
    </source>
</evidence>